<dbReference type="AlphaFoldDB" id="A0A2J6WJX9"/>
<dbReference type="InterPro" id="IPR002052">
    <property type="entry name" value="DNA_methylase_N6_adenine_CS"/>
</dbReference>
<dbReference type="Gene3D" id="3.40.50.150">
    <property type="entry name" value="Vaccinia Virus protein VP39"/>
    <property type="match status" value="1"/>
</dbReference>
<keyword evidence="1 3" id="KW-0489">Methyltransferase</keyword>
<accession>A0A2J6WJX9</accession>
<dbReference type="NCBIfam" id="TIGR00095">
    <property type="entry name" value="16S rRNA (guanine(966)-N(2))-methyltransferase RsmD"/>
    <property type="match status" value="1"/>
</dbReference>
<evidence type="ECO:0000256" key="2">
    <source>
        <dbReference type="ARBA" id="ARBA00022679"/>
    </source>
</evidence>
<dbReference type="InterPro" id="IPR004398">
    <property type="entry name" value="RNA_MeTrfase_RsmD"/>
</dbReference>
<sequence>MSVEKKLRITGGFLKGRQISFLKDSNIRPTTDKNRSAIFSILSDKVIDADILDVCCGTGAFGIEAISRGARSATFIDRDTSNLLKNLHLVDGYNYTIIKGDFLKKMVTLIEKSFDIIFIDPPYLKYILKDILEISSKPLRDNGILIVEDSSKVVPYENETFKIIDHRIYGDSTVIFFNKKS</sequence>
<dbReference type="PANTHER" id="PTHR43542">
    <property type="entry name" value="METHYLTRANSFERASE"/>
    <property type="match status" value="1"/>
</dbReference>
<dbReference type="SUPFAM" id="SSF53335">
    <property type="entry name" value="S-adenosyl-L-methionine-dependent methyltransferases"/>
    <property type="match status" value="1"/>
</dbReference>
<dbReference type="GO" id="GO:0008168">
    <property type="term" value="F:methyltransferase activity"/>
    <property type="evidence" value="ECO:0007669"/>
    <property type="project" value="UniProtKB-KW"/>
</dbReference>
<dbReference type="GO" id="GO:0031167">
    <property type="term" value="P:rRNA methylation"/>
    <property type="evidence" value="ECO:0007669"/>
    <property type="project" value="InterPro"/>
</dbReference>
<protein>
    <submittedName>
        <fullName evidence="3">16S rRNA (Guanine(966)-N(2))-methyltransferase RsmD</fullName>
    </submittedName>
</protein>
<reference evidence="3 4" key="1">
    <citation type="submission" date="2018-01" db="EMBL/GenBank/DDBJ databases">
        <title>Metagenomic assembled genomes from two thermal pools in the Uzon Caldera, Kamchatka, Russia.</title>
        <authorList>
            <person name="Wilkins L."/>
            <person name="Ettinger C."/>
        </authorList>
    </citation>
    <scope>NUCLEOTIDE SEQUENCE [LARGE SCALE GENOMIC DNA]</scope>
    <source>
        <strain evidence="3">ZAV-05</strain>
    </source>
</reference>
<dbReference type="Proteomes" id="UP000242881">
    <property type="component" value="Unassembled WGS sequence"/>
</dbReference>
<organism evidence="3 4">
    <name type="scientific">Calditerrivibrio nitroreducens</name>
    <dbReference type="NCBI Taxonomy" id="477976"/>
    <lineage>
        <taxon>Bacteria</taxon>
        <taxon>Pseudomonadati</taxon>
        <taxon>Deferribacterota</taxon>
        <taxon>Deferribacteres</taxon>
        <taxon>Deferribacterales</taxon>
        <taxon>Calditerrivibrionaceae</taxon>
    </lineage>
</organism>
<name>A0A2J6WJX9_9BACT</name>
<evidence type="ECO:0000256" key="1">
    <source>
        <dbReference type="ARBA" id="ARBA00022603"/>
    </source>
</evidence>
<dbReference type="EMBL" id="PNIN01000050">
    <property type="protein sequence ID" value="PMP70686.1"/>
    <property type="molecule type" value="Genomic_DNA"/>
</dbReference>
<proteinExistence type="predicted"/>
<keyword evidence="2 3" id="KW-0808">Transferase</keyword>
<evidence type="ECO:0000313" key="3">
    <source>
        <dbReference type="EMBL" id="PMP70686.1"/>
    </source>
</evidence>
<dbReference type="Pfam" id="PF03602">
    <property type="entry name" value="Cons_hypoth95"/>
    <property type="match status" value="1"/>
</dbReference>
<dbReference type="PROSITE" id="PS00092">
    <property type="entry name" value="N6_MTASE"/>
    <property type="match status" value="1"/>
</dbReference>
<dbReference type="PANTHER" id="PTHR43542:SF1">
    <property type="entry name" value="METHYLTRANSFERASE"/>
    <property type="match status" value="1"/>
</dbReference>
<comment type="caution">
    <text evidence="3">The sequence shown here is derived from an EMBL/GenBank/DDBJ whole genome shotgun (WGS) entry which is preliminary data.</text>
</comment>
<gene>
    <name evidence="3" type="primary">rsmD</name>
    <name evidence="3" type="ORF">C0187_05105</name>
</gene>
<dbReference type="CDD" id="cd02440">
    <property type="entry name" value="AdoMet_MTases"/>
    <property type="match status" value="1"/>
</dbReference>
<evidence type="ECO:0000313" key="4">
    <source>
        <dbReference type="Proteomes" id="UP000242881"/>
    </source>
</evidence>
<dbReference type="GO" id="GO:0003676">
    <property type="term" value="F:nucleic acid binding"/>
    <property type="evidence" value="ECO:0007669"/>
    <property type="project" value="InterPro"/>
</dbReference>
<dbReference type="InterPro" id="IPR029063">
    <property type="entry name" value="SAM-dependent_MTases_sf"/>
</dbReference>
<dbReference type="PIRSF" id="PIRSF004553">
    <property type="entry name" value="CHP00095"/>
    <property type="match status" value="1"/>
</dbReference>